<dbReference type="PIRSF" id="PIRSF002889">
    <property type="entry name" value="Rod_FlgB"/>
    <property type="match status" value="1"/>
</dbReference>
<evidence type="ECO:0000256" key="1">
    <source>
        <dbReference type="ARBA" id="ARBA00004117"/>
    </source>
</evidence>
<keyword evidence="7" id="KW-0969">Cilium</keyword>
<comment type="function">
    <text evidence="5 6">Structural component of flagellum, the bacterial motility apparatus. Part of the rod structure of flagellar basal body.</text>
</comment>
<gene>
    <name evidence="7" type="ORF">THTE_1092</name>
</gene>
<organism evidence="7 8">
    <name type="scientific">Thermogutta terrifontis</name>
    <dbReference type="NCBI Taxonomy" id="1331910"/>
    <lineage>
        <taxon>Bacteria</taxon>
        <taxon>Pseudomonadati</taxon>
        <taxon>Planctomycetota</taxon>
        <taxon>Planctomycetia</taxon>
        <taxon>Pirellulales</taxon>
        <taxon>Thermoguttaceae</taxon>
        <taxon>Thermogutta</taxon>
    </lineage>
</organism>
<dbReference type="OrthoDB" id="9792068at2"/>
<evidence type="ECO:0000256" key="6">
    <source>
        <dbReference type="PIRNR" id="PIRNR002889"/>
    </source>
</evidence>
<dbReference type="GO" id="GO:0071973">
    <property type="term" value="P:bacterial-type flagellum-dependent cell motility"/>
    <property type="evidence" value="ECO:0007669"/>
    <property type="project" value="InterPro"/>
</dbReference>
<sequence>MWNGIFTGTSIPLLASVADFTEVRHTVLAGNLANLDTPGYQAMDLPVEDFRAHLRKALAERNTVPFSSPGDRAYYLGARPPDWSSHKRPFVRHDGNDVSVEEQVSEMVKNQMLHNTALTIMASQFRLLLTAISERV</sequence>
<accession>A0A286RCK2</accession>
<dbReference type="RefSeq" id="WP_095414221.1">
    <property type="nucleotide sequence ID" value="NZ_CP018477.1"/>
</dbReference>
<comment type="similarity">
    <text evidence="2 6">Belongs to the flagella basal body rod proteins family.</text>
</comment>
<comment type="subunit">
    <text evidence="6">The basal body constitutes a major portion of the flagellar organelle and consists of a number of rings mounted on a central rod.</text>
</comment>
<dbReference type="EMBL" id="CP018477">
    <property type="protein sequence ID" value="ASV73694.1"/>
    <property type="molecule type" value="Genomic_DNA"/>
</dbReference>
<dbReference type="InterPro" id="IPR006300">
    <property type="entry name" value="FlgB"/>
</dbReference>
<protein>
    <recommendedName>
        <fullName evidence="3 6">Flagellar basal body rod protein FlgB</fullName>
    </recommendedName>
</protein>
<comment type="subcellular location">
    <subcellularLocation>
        <location evidence="1 6">Bacterial flagellum basal body</location>
    </subcellularLocation>
</comment>
<reference evidence="7 8" key="1">
    <citation type="journal article" name="Front. Microbiol.">
        <title>Sugar Metabolism of the First Thermophilic Planctomycete Thermogutta terrifontis: Comparative Genomic and Transcriptomic Approaches.</title>
        <authorList>
            <person name="Elcheninov A.G."/>
            <person name="Menzel P."/>
            <person name="Gudbergsdottir S.R."/>
            <person name="Slesarev A.I."/>
            <person name="Kadnikov V.V."/>
            <person name="Krogh A."/>
            <person name="Bonch-Osmolovskaya E.A."/>
            <person name="Peng X."/>
            <person name="Kublanov I.V."/>
        </authorList>
    </citation>
    <scope>NUCLEOTIDE SEQUENCE [LARGE SCALE GENOMIC DNA]</scope>
    <source>
        <strain evidence="7 8">R1</strain>
    </source>
</reference>
<keyword evidence="7" id="KW-0966">Cell projection</keyword>
<evidence type="ECO:0000313" key="7">
    <source>
        <dbReference type="EMBL" id="ASV73694.1"/>
    </source>
</evidence>
<dbReference type="GO" id="GO:0030694">
    <property type="term" value="C:bacterial-type flagellum basal body, rod"/>
    <property type="evidence" value="ECO:0007669"/>
    <property type="project" value="InterPro"/>
</dbReference>
<name>A0A286RCK2_9BACT</name>
<keyword evidence="7" id="KW-0282">Flagellum</keyword>
<evidence type="ECO:0000256" key="3">
    <source>
        <dbReference type="ARBA" id="ARBA00014376"/>
    </source>
</evidence>
<evidence type="ECO:0000256" key="5">
    <source>
        <dbReference type="ARBA" id="ARBA00024934"/>
    </source>
</evidence>
<evidence type="ECO:0000256" key="4">
    <source>
        <dbReference type="ARBA" id="ARBA00023143"/>
    </source>
</evidence>
<dbReference type="AlphaFoldDB" id="A0A286RCK2"/>
<keyword evidence="4 6" id="KW-0975">Bacterial flagellum</keyword>
<proteinExistence type="inferred from homology"/>
<dbReference type="Proteomes" id="UP000215086">
    <property type="component" value="Chromosome"/>
</dbReference>
<evidence type="ECO:0000313" key="8">
    <source>
        <dbReference type="Proteomes" id="UP000215086"/>
    </source>
</evidence>
<dbReference type="KEGG" id="ttf:THTE_1092"/>
<evidence type="ECO:0000256" key="2">
    <source>
        <dbReference type="ARBA" id="ARBA00009677"/>
    </source>
</evidence>
<keyword evidence="8" id="KW-1185">Reference proteome</keyword>